<dbReference type="InterPro" id="IPR008248">
    <property type="entry name" value="CheB-like"/>
</dbReference>
<name>A0A928ZTF9_LEPEC</name>
<dbReference type="GO" id="GO:0008168">
    <property type="term" value="F:methyltransferase activity"/>
    <property type="evidence" value="ECO:0007669"/>
    <property type="project" value="UniProtKB-KW"/>
</dbReference>
<dbReference type="Proteomes" id="UP000615026">
    <property type="component" value="Unassembled WGS sequence"/>
</dbReference>
<dbReference type="HAMAP" id="MF_00099">
    <property type="entry name" value="CheB_chemtxs"/>
    <property type="match status" value="1"/>
</dbReference>
<dbReference type="Pfam" id="PF00072">
    <property type="entry name" value="Response_reg"/>
    <property type="match status" value="1"/>
</dbReference>
<evidence type="ECO:0000313" key="10">
    <source>
        <dbReference type="EMBL" id="MBE9067286.1"/>
    </source>
</evidence>
<feature type="active site" evidence="5 6">
    <location>
        <position position="201"/>
    </location>
</feature>
<keyword evidence="2 5" id="KW-0145">Chemotaxis</keyword>
<dbReference type="SUPFAM" id="SSF52738">
    <property type="entry name" value="Methylesterase CheB, C-terminal domain"/>
    <property type="match status" value="1"/>
</dbReference>
<comment type="similarity">
    <text evidence="5">Belongs to the CheB family.</text>
</comment>
<feature type="active site" evidence="5 6">
    <location>
        <position position="174"/>
    </location>
</feature>
<dbReference type="RefSeq" id="WP_193993253.1">
    <property type="nucleotide sequence ID" value="NZ_JADEXP010000086.1"/>
</dbReference>
<organism evidence="10 11">
    <name type="scientific">Leptolyngbya cf. ectocarpi LEGE 11479</name>
    <dbReference type="NCBI Taxonomy" id="1828722"/>
    <lineage>
        <taxon>Bacteria</taxon>
        <taxon>Bacillati</taxon>
        <taxon>Cyanobacteriota</taxon>
        <taxon>Cyanophyceae</taxon>
        <taxon>Leptolyngbyales</taxon>
        <taxon>Leptolyngbyaceae</taxon>
        <taxon>Leptolyngbya group</taxon>
        <taxon>Leptolyngbya</taxon>
    </lineage>
</organism>
<dbReference type="GO" id="GO:0050568">
    <property type="term" value="F:protein-glutamine glutaminase activity"/>
    <property type="evidence" value="ECO:0007669"/>
    <property type="project" value="UniProtKB-UniRule"/>
</dbReference>
<dbReference type="GO" id="GO:0005737">
    <property type="term" value="C:cytoplasm"/>
    <property type="evidence" value="ECO:0007669"/>
    <property type="project" value="UniProtKB-SubCell"/>
</dbReference>
<keyword evidence="5 7" id="KW-0597">Phosphoprotein</keyword>
<dbReference type="InterPro" id="IPR035909">
    <property type="entry name" value="CheB_C"/>
</dbReference>
<comment type="caution">
    <text evidence="10">The sequence shown here is derived from an EMBL/GenBank/DDBJ whole genome shotgun (WGS) entry which is preliminary data.</text>
</comment>
<dbReference type="Pfam" id="PF01339">
    <property type="entry name" value="CheB_methylest"/>
    <property type="match status" value="1"/>
</dbReference>
<evidence type="ECO:0000256" key="2">
    <source>
        <dbReference type="ARBA" id="ARBA00022500"/>
    </source>
</evidence>
<dbReference type="InterPro" id="IPR011006">
    <property type="entry name" value="CheY-like_superfamily"/>
</dbReference>
<dbReference type="PANTHER" id="PTHR42872:SF6">
    <property type="entry name" value="PROTEIN-GLUTAMATE METHYLESTERASE_PROTEIN-GLUTAMINE GLUTAMINASE"/>
    <property type="match status" value="1"/>
</dbReference>
<evidence type="ECO:0000259" key="9">
    <source>
        <dbReference type="PROSITE" id="PS50122"/>
    </source>
</evidence>
<dbReference type="EC" id="3.5.1.44" evidence="5"/>
<comment type="domain">
    <text evidence="5">Contains a C-terminal catalytic domain, and an N-terminal region which modulates catalytic activity.</text>
</comment>
<reference evidence="10" key="1">
    <citation type="submission" date="2020-10" db="EMBL/GenBank/DDBJ databases">
        <authorList>
            <person name="Castelo-Branco R."/>
            <person name="Eusebio N."/>
            <person name="Adriana R."/>
            <person name="Vieira A."/>
            <person name="Brugerolle De Fraissinette N."/>
            <person name="Rezende De Castro R."/>
            <person name="Schneider M.P."/>
            <person name="Vasconcelos V."/>
            <person name="Leao P.N."/>
        </authorList>
    </citation>
    <scope>NUCLEOTIDE SEQUENCE</scope>
    <source>
        <strain evidence="10">LEGE 11479</strain>
    </source>
</reference>
<dbReference type="EMBL" id="JADEXP010000086">
    <property type="protein sequence ID" value="MBE9067286.1"/>
    <property type="molecule type" value="Genomic_DNA"/>
</dbReference>
<dbReference type="GO" id="GO:0008984">
    <property type="term" value="F:protein-glutamate methylesterase activity"/>
    <property type="evidence" value="ECO:0007669"/>
    <property type="project" value="UniProtKB-UniRule"/>
</dbReference>
<evidence type="ECO:0000256" key="5">
    <source>
        <dbReference type="HAMAP-Rule" id="MF_00099"/>
    </source>
</evidence>
<evidence type="ECO:0000256" key="4">
    <source>
        <dbReference type="ARBA" id="ARBA00048267"/>
    </source>
</evidence>
<evidence type="ECO:0000256" key="7">
    <source>
        <dbReference type="PROSITE-ProRule" id="PRU00169"/>
    </source>
</evidence>
<keyword evidence="11" id="KW-1185">Reference proteome</keyword>
<dbReference type="PROSITE" id="PS50122">
    <property type="entry name" value="CHEB"/>
    <property type="match status" value="1"/>
</dbReference>
<comment type="catalytic activity">
    <reaction evidence="4 5">
        <text>[protein]-L-glutamate 5-O-methyl ester + H2O = L-glutamyl-[protein] + methanol + H(+)</text>
        <dbReference type="Rhea" id="RHEA:23236"/>
        <dbReference type="Rhea" id="RHEA-COMP:10208"/>
        <dbReference type="Rhea" id="RHEA-COMP:10311"/>
        <dbReference type="ChEBI" id="CHEBI:15377"/>
        <dbReference type="ChEBI" id="CHEBI:15378"/>
        <dbReference type="ChEBI" id="CHEBI:17790"/>
        <dbReference type="ChEBI" id="CHEBI:29973"/>
        <dbReference type="ChEBI" id="CHEBI:82795"/>
        <dbReference type="EC" id="3.1.1.61"/>
    </reaction>
</comment>
<dbReference type="InterPro" id="IPR000673">
    <property type="entry name" value="Sig_transdc_resp-reg_Me-estase"/>
</dbReference>
<evidence type="ECO:0000256" key="3">
    <source>
        <dbReference type="ARBA" id="ARBA00022801"/>
    </source>
</evidence>
<dbReference type="CDD" id="cd17541">
    <property type="entry name" value="REC_CheB-like"/>
    <property type="match status" value="1"/>
</dbReference>
<keyword evidence="3 5" id="KW-0378">Hydrolase</keyword>
<comment type="PTM">
    <text evidence="5">Phosphorylated by CheA. Phosphorylation of the N-terminal regulatory domain activates the methylesterase activity.</text>
</comment>
<dbReference type="NCBIfam" id="NF001965">
    <property type="entry name" value="PRK00742.1"/>
    <property type="match status" value="1"/>
</dbReference>
<dbReference type="SMART" id="SM00448">
    <property type="entry name" value="REC"/>
    <property type="match status" value="1"/>
</dbReference>
<dbReference type="EC" id="3.1.1.61" evidence="5"/>
<dbReference type="GO" id="GO:0006935">
    <property type="term" value="P:chemotaxis"/>
    <property type="evidence" value="ECO:0007669"/>
    <property type="project" value="UniProtKB-UniRule"/>
</dbReference>
<dbReference type="Gene3D" id="3.40.50.180">
    <property type="entry name" value="Methylesterase CheB, C-terminal domain"/>
    <property type="match status" value="1"/>
</dbReference>
<feature type="active site" evidence="5 6">
    <location>
        <position position="294"/>
    </location>
</feature>
<keyword evidence="10" id="KW-0808">Transferase</keyword>
<gene>
    <name evidence="5 10" type="primary">cheB</name>
    <name evidence="10" type="ORF">IQ260_11535</name>
</gene>
<dbReference type="Gene3D" id="3.40.50.2300">
    <property type="match status" value="1"/>
</dbReference>
<dbReference type="AlphaFoldDB" id="A0A928ZTF9"/>
<feature type="modified residue" description="4-aspartylphosphate" evidence="5 7">
    <location>
        <position position="55"/>
    </location>
</feature>
<evidence type="ECO:0000259" key="8">
    <source>
        <dbReference type="PROSITE" id="PS50110"/>
    </source>
</evidence>
<evidence type="ECO:0000256" key="1">
    <source>
        <dbReference type="ARBA" id="ARBA00022490"/>
    </source>
</evidence>
<evidence type="ECO:0000256" key="6">
    <source>
        <dbReference type="PROSITE-ProRule" id="PRU00050"/>
    </source>
</evidence>
<comment type="catalytic activity">
    <reaction evidence="5">
        <text>L-glutaminyl-[protein] + H2O = L-glutamyl-[protein] + NH4(+)</text>
        <dbReference type="Rhea" id="RHEA:16441"/>
        <dbReference type="Rhea" id="RHEA-COMP:10207"/>
        <dbReference type="Rhea" id="RHEA-COMP:10208"/>
        <dbReference type="ChEBI" id="CHEBI:15377"/>
        <dbReference type="ChEBI" id="CHEBI:28938"/>
        <dbReference type="ChEBI" id="CHEBI:29973"/>
        <dbReference type="ChEBI" id="CHEBI:30011"/>
        <dbReference type="EC" id="3.5.1.44"/>
    </reaction>
</comment>
<dbReference type="SUPFAM" id="SSF52172">
    <property type="entry name" value="CheY-like"/>
    <property type="match status" value="1"/>
</dbReference>
<dbReference type="NCBIfam" id="NF009206">
    <property type="entry name" value="PRK12555.1"/>
    <property type="match status" value="1"/>
</dbReference>
<dbReference type="InterPro" id="IPR001789">
    <property type="entry name" value="Sig_transdc_resp-reg_receiver"/>
</dbReference>
<evidence type="ECO:0000313" key="11">
    <source>
        <dbReference type="Proteomes" id="UP000615026"/>
    </source>
</evidence>
<proteinExistence type="inferred from homology"/>
<keyword evidence="1 5" id="KW-0963">Cytoplasm</keyword>
<feature type="domain" description="Response regulatory" evidence="8">
    <location>
        <begin position="4"/>
        <end position="122"/>
    </location>
</feature>
<comment type="subcellular location">
    <subcellularLocation>
        <location evidence="5">Cytoplasm</location>
    </subcellularLocation>
</comment>
<accession>A0A928ZTF9</accession>
<dbReference type="CDD" id="cd16432">
    <property type="entry name" value="CheB_Rec"/>
    <property type="match status" value="1"/>
</dbReference>
<protein>
    <recommendedName>
        <fullName evidence="5">Protein-glutamate methylesterase/protein-glutamine glutaminase</fullName>
        <ecNumber evidence="5">3.1.1.61</ecNumber>
        <ecNumber evidence="5">3.5.1.44</ecNumber>
    </recommendedName>
</protein>
<keyword evidence="10" id="KW-0489">Methyltransferase</keyword>
<sequence length="357" mass="38566">MSIRVLLVEDSPIAMMVLKRILGSSPDIEVVGTATTGQEGLALIPKIQPDVICTDYFMPHMNGLEFTSHVMMDHPLPILVVSASVQEDDPHRIFQLLEAGAVDILPKPRTGLAPDNVLLKQALINKVKVLSGVKVFKKKRLPSRQTKLQQNNQLIKQPVLPVDGSSKIIAVGASTGGPLALQQLFMGLPKGFPSPIICVQHISQGFLQGLIDWLRSTCNVAIEIAQAGQRPEAGKIYFPSERQHLTIDARGRFTYADRLSDEIHCPSVDTLFLSIAEFYGRRTIGILLSGMGRDGADGMKAIADAGGLTIAQDEKTSVVFGMPKAAIDLGAAQQVLPMDAIAPAIITLVNRVNQQTT</sequence>
<comment type="function">
    <text evidence="5">Involved in chemotaxis. Part of a chemotaxis signal transduction system that modulates chemotaxis in response to various stimuli. Catalyzes the demethylation of specific methylglutamate residues introduced into the chemoreceptors (methyl-accepting chemotaxis proteins or MCP) by CheR. Also mediates the irreversible deamidation of specific glutamine residues to glutamic acid.</text>
</comment>
<dbReference type="GO" id="GO:0000156">
    <property type="term" value="F:phosphorelay response regulator activity"/>
    <property type="evidence" value="ECO:0007669"/>
    <property type="project" value="InterPro"/>
</dbReference>
<dbReference type="PIRSF" id="PIRSF000876">
    <property type="entry name" value="RR_chemtxs_CheB"/>
    <property type="match status" value="1"/>
</dbReference>
<feature type="domain" description="CheB-type methylesterase" evidence="9">
    <location>
        <begin position="161"/>
        <end position="352"/>
    </location>
</feature>
<dbReference type="PANTHER" id="PTHR42872">
    <property type="entry name" value="PROTEIN-GLUTAMATE METHYLESTERASE/PROTEIN-GLUTAMINE GLUTAMINASE"/>
    <property type="match status" value="1"/>
</dbReference>
<dbReference type="GO" id="GO:0032259">
    <property type="term" value="P:methylation"/>
    <property type="evidence" value="ECO:0007669"/>
    <property type="project" value="UniProtKB-KW"/>
</dbReference>
<dbReference type="PROSITE" id="PS50110">
    <property type="entry name" value="RESPONSE_REGULATORY"/>
    <property type="match status" value="1"/>
</dbReference>